<dbReference type="InterPro" id="IPR038389">
    <property type="entry name" value="PSMG2_sf"/>
</dbReference>
<evidence type="ECO:0000313" key="1">
    <source>
        <dbReference type="EMBL" id="XBT81488.1"/>
    </source>
</evidence>
<dbReference type="SUPFAM" id="SSF159659">
    <property type="entry name" value="Cgl1923-like"/>
    <property type="match status" value="1"/>
</dbReference>
<accession>A0AAU7QZC5</accession>
<sequence>MLDPHELYELTDELPELGQPVLIQALTGFVDAGNATRLAREQLLTSLDARLIARFDVDQFFDYRSRRPVMTFVEDHWESYDAPALELHLLHDDDETPFLLLTGPEPDLQWERFVAAVAGLCARLDVRLTVGLNSIPMAVPHTRPSGVTAHATRKELIAGHEPWLQKVQVPASVGHLLEYRLGEQGRDALGFAAHVPHYVAQAEYPAAAEALLSAVSRSTGLLLPVEALRTAAEAVRVEIDRQVTQTEEAATLVQALEEQYDAFARGRGEKSLLAGETGPLPTADELGAELERFLAEQTRPGDTPER</sequence>
<proteinExistence type="predicted"/>
<gene>
    <name evidence="1" type="ORF">ABIH81_28270</name>
</gene>
<reference evidence="1" key="1">
    <citation type="submission" date="2024-06" db="EMBL/GenBank/DDBJ databases">
        <title>Micromonospora sp. strain HUAS YX12 genome sequences.</title>
        <authorList>
            <person name="Mo P."/>
        </authorList>
    </citation>
    <scope>NUCLEOTIDE SEQUENCE</scope>
    <source>
        <strain evidence="1">HUAS YX12</strain>
    </source>
</reference>
<name>A0AAU7QZC5_9ACTN</name>
<dbReference type="AlphaFoldDB" id="A0AAU7QZC5"/>
<dbReference type="Pfam" id="PF09754">
    <property type="entry name" value="PAC2"/>
    <property type="match status" value="1"/>
</dbReference>
<dbReference type="Gene3D" id="1.10.287.100">
    <property type="match status" value="1"/>
</dbReference>
<dbReference type="RefSeq" id="WP_349877923.1">
    <property type="nucleotide sequence ID" value="NZ_CP157974.1"/>
</dbReference>
<dbReference type="Gene3D" id="3.40.50.10900">
    <property type="entry name" value="PAC-like subunit"/>
    <property type="match status" value="1"/>
</dbReference>
<dbReference type="InterPro" id="IPR019151">
    <property type="entry name" value="Proteasome_assmbl_chaperone_2"/>
</dbReference>
<organism evidence="1">
    <name type="scientific">Micromonospora sp. HUAS YX12</name>
    <dbReference type="NCBI Taxonomy" id="3156396"/>
    <lineage>
        <taxon>Bacteria</taxon>
        <taxon>Bacillati</taxon>
        <taxon>Actinomycetota</taxon>
        <taxon>Actinomycetes</taxon>
        <taxon>Micromonosporales</taxon>
        <taxon>Micromonosporaceae</taxon>
        <taxon>Micromonospora</taxon>
    </lineage>
</organism>
<protein>
    <submittedName>
        <fullName evidence="1">PAC2 family protein</fullName>
    </submittedName>
</protein>
<dbReference type="EMBL" id="CP157974">
    <property type="protein sequence ID" value="XBT81488.1"/>
    <property type="molecule type" value="Genomic_DNA"/>
</dbReference>
<dbReference type="InterPro" id="IPR008492">
    <property type="entry name" value="Rv2714-like"/>
</dbReference>
<dbReference type="PIRSF" id="PIRSF028754">
    <property type="entry name" value="UCP028754"/>
    <property type="match status" value="1"/>
</dbReference>